<evidence type="ECO:0000313" key="9">
    <source>
        <dbReference type="Proteomes" id="UP000050384"/>
    </source>
</evidence>
<evidence type="ECO:0000256" key="2">
    <source>
        <dbReference type="ARBA" id="ARBA00022475"/>
    </source>
</evidence>
<evidence type="ECO:0000256" key="5">
    <source>
        <dbReference type="ARBA" id="ARBA00023136"/>
    </source>
</evidence>
<gene>
    <name evidence="8" type="ORF">ALO94_02109</name>
</gene>
<feature type="transmembrane region" description="Helical" evidence="6">
    <location>
        <begin position="6"/>
        <end position="27"/>
    </location>
</feature>
<dbReference type="GO" id="GO:0005886">
    <property type="term" value="C:plasma membrane"/>
    <property type="evidence" value="ECO:0007669"/>
    <property type="project" value="UniProtKB-SubCell"/>
</dbReference>
<dbReference type="AlphaFoldDB" id="A0A0Q0JB01"/>
<keyword evidence="3 6" id="KW-0812">Transmembrane</keyword>
<dbReference type="PATRIC" id="fig|264459.3.peg.3596"/>
<feature type="transmembrane region" description="Helical" evidence="6">
    <location>
        <begin position="39"/>
        <end position="58"/>
    </location>
</feature>
<keyword evidence="4 6" id="KW-1133">Transmembrane helix</keyword>
<evidence type="ECO:0000256" key="3">
    <source>
        <dbReference type="ARBA" id="ARBA00022692"/>
    </source>
</evidence>
<name>A0A0Q0JB01_PSESX</name>
<feature type="domain" description="Cardiolipin synthase N-terminal" evidence="7">
    <location>
        <begin position="19"/>
        <end position="60"/>
    </location>
</feature>
<accession>A0A0Q0JB01</accession>
<evidence type="ECO:0000313" key="8">
    <source>
        <dbReference type="EMBL" id="KPZ11482.1"/>
    </source>
</evidence>
<proteinExistence type="predicted"/>
<comment type="caution">
    <text evidence="8">The sequence shown here is derived from an EMBL/GenBank/DDBJ whole genome shotgun (WGS) entry which is preliminary data.</text>
</comment>
<keyword evidence="5 6" id="KW-0472">Membrane</keyword>
<dbReference type="Pfam" id="PF13396">
    <property type="entry name" value="PLDc_N"/>
    <property type="match status" value="1"/>
</dbReference>
<protein>
    <recommendedName>
        <fullName evidence="7">Cardiolipin synthase N-terminal domain-containing protein</fullName>
    </recommendedName>
</protein>
<evidence type="ECO:0000256" key="1">
    <source>
        <dbReference type="ARBA" id="ARBA00004651"/>
    </source>
</evidence>
<sequence length="77" mass="8183">MEAIISLLWLPFSLLILFANIVVIIGICRSQRSPGEKAAWSIGIMLFPVLGLIVWGVAGPRGIKPGTGPSSDQHSKG</sequence>
<organism evidence="8 9">
    <name type="scientific">Pseudomonas syringae pv. spinaceae</name>
    <dbReference type="NCBI Taxonomy" id="264459"/>
    <lineage>
        <taxon>Bacteria</taxon>
        <taxon>Pseudomonadati</taxon>
        <taxon>Pseudomonadota</taxon>
        <taxon>Gammaproteobacteria</taxon>
        <taxon>Pseudomonadales</taxon>
        <taxon>Pseudomonadaceae</taxon>
        <taxon>Pseudomonas</taxon>
        <taxon>Pseudomonas syringae</taxon>
    </lineage>
</organism>
<keyword evidence="2" id="KW-1003">Cell membrane</keyword>
<dbReference type="RefSeq" id="WP_046832830.1">
    <property type="nucleotide sequence ID" value="NZ_LJRI01000140.1"/>
</dbReference>
<evidence type="ECO:0000256" key="6">
    <source>
        <dbReference type="SAM" id="Phobius"/>
    </source>
</evidence>
<evidence type="ECO:0000259" key="7">
    <source>
        <dbReference type="Pfam" id="PF13396"/>
    </source>
</evidence>
<comment type="subcellular location">
    <subcellularLocation>
        <location evidence="1">Cell membrane</location>
        <topology evidence="1">Multi-pass membrane protein</topology>
    </subcellularLocation>
</comment>
<dbReference type="InterPro" id="IPR027379">
    <property type="entry name" value="CLS_N"/>
</dbReference>
<evidence type="ECO:0000256" key="4">
    <source>
        <dbReference type="ARBA" id="ARBA00022989"/>
    </source>
</evidence>
<dbReference type="Proteomes" id="UP000050384">
    <property type="component" value="Unassembled WGS sequence"/>
</dbReference>
<reference evidence="8 9" key="1">
    <citation type="submission" date="2015-09" db="EMBL/GenBank/DDBJ databases">
        <title>Genome announcement of multiple Pseudomonas syringae strains.</title>
        <authorList>
            <person name="Thakur S."/>
            <person name="Wang P.W."/>
            <person name="Gong Y."/>
            <person name="Weir B.S."/>
            <person name="Guttman D.S."/>
        </authorList>
    </citation>
    <scope>NUCLEOTIDE SEQUENCE [LARGE SCALE GENOMIC DNA]</scope>
    <source>
        <strain evidence="8 9">ICMP16929</strain>
    </source>
</reference>
<dbReference type="EMBL" id="LJRI01000140">
    <property type="protein sequence ID" value="KPZ11482.1"/>
    <property type="molecule type" value="Genomic_DNA"/>
</dbReference>